<dbReference type="InterPro" id="IPR057271">
    <property type="entry name" value="YagK_YfjJ_C"/>
</dbReference>
<protein>
    <submittedName>
        <fullName evidence="2">Inovirus Gp2 family protein</fullName>
    </submittedName>
</protein>
<evidence type="ECO:0000259" key="1">
    <source>
        <dbReference type="Pfam" id="PF11726"/>
    </source>
</evidence>
<feature type="domain" description="YagK/YfjJ C-terminal" evidence="1">
    <location>
        <begin position="35"/>
        <end position="191"/>
    </location>
</feature>
<reference evidence="2 3" key="1">
    <citation type="submission" date="2019-02" db="EMBL/GenBank/DDBJ databases">
        <title>Complete Genome Sequence of Desulfovibrio desulfuricans IC1, a Sulfonate Utilizing Anaerobe.</title>
        <authorList>
            <person name="Day L.A."/>
            <person name="De Leon K.B."/>
            <person name="Wall J.D."/>
        </authorList>
    </citation>
    <scope>NUCLEOTIDE SEQUENCE [LARGE SCALE GENOMIC DNA]</scope>
    <source>
        <strain evidence="2 3">IC1</strain>
    </source>
</reference>
<name>A0A4P7UG52_DESDE</name>
<dbReference type="RefSeq" id="WP_136398958.1">
    <property type="nucleotide sequence ID" value="NZ_CP036295.1"/>
</dbReference>
<dbReference type="Proteomes" id="UP000297065">
    <property type="component" value="Chromosome"/>
</dbReference>
<evidence type="ECO:0000313" key="3">
    <source>
        <dbReference type="Proteomes" id="UP000297065"/>
    </source>
</evidence>
<sequence>MNSINFSQMIKDYDPIIYRGTVSQKLFSLLEEYTNTFSKTMIVRFDTTYPQRFITVEDNSDMSALMKLLIQQCSRNGVSPAYFWVREQSLKSDNQHYHCMLLLDGNKTCRYYPYIKSAEEIWGRILDVDPKGLIHYCDRDPDGNRQANGIILRSDDLNYEDKIEAVVRQAMYLAKNHTKGFYNDGFRDFGMTRISSIPLLRKKFRNN</sequence>
<dbReference type="EMBL" id="CP036295">
    <property type="protein sequence ID" value="QCC84729.1"/>
    <property type="molecule type" value="Genomic_DNA"/>
</dbReference>
<dbReference type="OrthoDB" id="5458797at2"/>
<dbReference type="AlphaFoldDB" id="A0A4P7UG52"/>
<gene>
    <name evidence="2" type="ORF">DDIC_02310</name>
</gene>
<evidence type="ECO:0000313" key="2">
    <source>
        <dbReference type="EMBL" id="QCC84729.1"/>
    </source>
</evidence>
<dbReference type="Pfam" id="PF11726">
    <property type="entry name" value="YagK_YfjJ_C"/>
    <property type="match status" value="1"/>
</dbReference>
<proteinExistence type="predicted"/>
<organism evidence="2 3">
    <name type="scientific">Desulfovibrio desulfuricans</name>
    <dbReference type="NCBI Taxonomy" id="876"/>
    <lineage>
        <taxon>Bacteria</taxon>
        <taxon>Pseudomonadati</taxon>
        <taxon>Thermodesulfobacteriota</taxon>
        <taxon>Desulfovibrionia</taxon>
        <taxon>Desulfovibrionales</taxon>
        <taxon>Desulfovibrionaceae</taxon>
        <taxon>Desulfovibrio</taxon>
    </lineage>
</organism>
<accession>A0A4P7UG52</accession>